<comment type="similarity">
    <text evidence="1">Belongs to the 'phage' integrase family.</text>
</comment>
<dbReference type="InterPro" id="IPR050090">
    <property type="entry name" value="Tyrosine_recombinase_XerCD"/>
</dbReference>
<dbReference type="InterPro" id="IPR011010">
    <property type="entry name" value="DNA_brk_join_enz"/>
</dbReference>
<evidence type="ECO:0000259" key="6">
    <source>
        <dbReference type="PROSITE" id="PS51900"/>
    </source>
</evidence>
<proteinExistence type="inferred from homology"/>
<keyword evidence="8" id="KW-1185">Reference proteome</keyword>
<evidence type="ECO:0000259" key="5">
    <source>
        <dbReference type="PROSITE" id="PS51898"/>
    </source>
</evidence>
<evidence type="ECO:0008006" key="9">
    <source>
        <dbReference type="Google" id="ProtNLM"/>
    </source>
</evidence>
<dbReference type="CDD" id="cd01189">
    <property type="entry name" value="INT_ICEBs1_C_like"/>
    <property type="match status" value="1"/>
</dbReference>
<dbReference type="RefSeq" id="WP_232077556.1">
    <property type="nucleotide sequence ID" value="NZ_AP022561.1"/>
</dbReference>
<dbReference type="PROSITE" id="PS51898">
    <property type="entry name" value="TYR_RECOMBINASE"/>
    <property type="match status" value="1"/>
</dbReference>
<dbReference type="Gene3D" id="1.10.443.10">
    <property type="entry name" value="Intergrase catalytic core"/>
    <property type="match status" value="1"/>
</dbReference>
<evidence type="ECO:0000256" key="3">
    <source>
        <dbReference type="ARBA" id="ARBA00023172"/>
    </source>
</evidence>
<dbReference type="InterPro" id="IPR002104">
    <property type="entry name" value="Integrase_catalytic"/>
</dbReference>
<reference evidence="7 8" key="1">
    <citation type="journal article" date="2019" name="Emerg. Microbes Infect.">
        <title>Comprehensive subspecies identification of 175 nontuberculous mycobacteria species based on 7547 genomic profiles.</title>
        <authorList>
            <person name="Matsumoto Y."/>
            <person name="Kinjo T."/>
            <person name="Motooka D."/>
            <person name="Nabeya D."/>
            <person name="Jung N."/>
            <person name="Uechi K."/>
            <person name="Horii T."/>
            <person name="Iida T."/>
            <person name="Fujita J."/>
            <person name="Nakamura S."/>
        </authorList>
    </citation>
    <scope>NUCLEOTIDE SEQUENCE [LARGE SCALE GENOMIC DNA]</scope>
    <source>
        <strain evidence="7 8">JCM 6376</strain>
    </source>
</reference>
<dbReference type="Gene3D" id="1.10.150.130">
    <property type="match status" value="1"/>
</dbReference>
<dbReference type="AlphaFoldDB" id="A0AAD1HJW1"/>
<dbReference type="GO" id="GO:0003677">
    <property type="term" value="F:DNA binding"/>
    <property type="evidence" value="ECO:0007669"/>
    <property type="project" value="UniProtKB-UniRule"/>
</dbReference>
<protein>
    <recommendedName>
        <fullName evidence="9">Site-specific recombinase XerD</fullName>
    </recommendedName>
</protein>
<evidence type="ECO:0000256" key="2">
    <source>
        <dbReference type="ARBA" id="ARBA00023125"/>
    </source>
</evidence>
<dbReference type="PANTHER" id="PTHR30349">
    <property type="entry name" value="PHAGE INTEGRASE-RELATED"/>
    <property type="match status" value="1"/>
</dbReference>
<dbReference type="EMBL" id="AP022561">
    <property type="protein sequence ID" value="BBX06733.1"/>
    <property type="molecule type" value="Genomic_DNA"/>
</dbReference>
<dbReference type="SUPFAM" id="SSF56349">
    <property type="entry name" value="DNA breaking-rejoining enzymes"/>
    <property type="match status" value="1"/>
</dbReference>
<dbReference type="InterPro" id="IPR010998">
    <property type="entry name" value="Integrase_recombinase_N"/>
</dbReference>
<feature type="domain" description="Tyr recombinase" evidence="5">
    <location>
        <begin position="174"/>
        <end position="375"/>
    </location>
</feature>
<keyword evidence="3" id="KW-0233">DNA recombination</keyword>
<dbReference type="PANTHER" id="PTHR30349:SF64">
    <property type="entry name" value="PROPHAGE INTEGRASE INTD-RELATED"/>
    <property type="match status" value="1"/>
</dbReference>
<dbReference type="InterPro" id="IPR044068">
    <property type="entry name" value="CB"/>
</dbReference>
<sequence>MVKLASVASLRHGKPRKDGSRYVQVLYRMNGKQTSTSFHDLATAMKFKDLVDKFGPEQALATLGTDPDMTTMTVREWIERHIDHLTGLRKSTLWDYQSYLRNDIGPALGDLPLTGLTHEHVAKWTQAMATEGASGKTIANKHGFLSSALNAAVRAGRLTANPALGQRLPTSERPDMICLSHEDFARLLENVTDHWKPLVEFLVASGCRWSEATALKPSDINLTNNTVRITKAWKRTYDRGGYEIGPPKTKKSVRTVNVPAGVVAKLDLTGEWVFTNRAGTFVKGNGFHDRVWSVAVEKTWPTKDADGNPLKGTTEAPILKPRIHDLRHTCASWMILAEPSVALPVIQAHLGHESINTTVSLYGHIDRRSMVAAADAISAALGA</sequence>
<evidence type="ECO:0000256" key="4">
    <source>
        <dbReference type="PROSITE-ProRule" id="PRU01248"/>
    </source>
</evidence>
<dbReference type="PROSITE" id="PS51900">
    <property type="entry name" value="CB"/>
    <property type="match status" value="1"/>
</dbReference>
<organism evidence="7 8">
    <name type="scientific">Mycolicibacterium aichiense</name>
    <dbReference type="NCBI Taxonomy" id="1799"/>
    <lineage>
        <taxon>Bacteria</taxon>
        <taxon>Bacillati</taxon>
        <taxon>Actinomycetota</taxon>
        <taxon>Actinomycetes</taxon>
        <taxon>Mycobacteriales</taxon>
        <taxon>Mycobacteriaceae</taxon>
        <taxon>Mycolicibacterium</taxon>
    </lineage>
</organism>
<evidence type="ECO:0000313" key="8">
    <source>
        <dbReference type="Proteomes" id="UP000467327"/>
    </source>
</evidence>
<accession>A0AAD1HJW1</accession>
<dbReference type="InterPro" id="IPR013762">
    <property type="entry name" value="Integrase-like_cat_sf"/>
</dbReference>
<feature type="domain" description="Core-binding (CB)" evidence="6">
    <location>
        <begin position="72"/>
        <end position="153"/>
    </location>
</feature>
<dbReference type="Pfam" id="PF00589">
    <property type="entry name" value="Phage_integrase"/>
    <property type="match status" value="1"/>
</dbReference>
<dbReference type="KEGG" id="maic:MAIC_15360"/>
<dbReference type="GO" id="GO:0006310">
    <property type="term" value="P:DNA recombination"/>
    <property type="evidence" value="ECO:0007669"/>
    <property type="project" value="UniProtKB-KW"/>
</dbReference>
<evidence type="ECO:0000256" key="1">
    <source>
        <dbReference type="ARBA" id="ARBA00008857"/>
    </source>
</evidence>
<dbReference type="GO" id="GO:0015074">
    <property type="term" value="P:DNA integration"/>
    <property type="evidence" value="ECO:0007669"/>
    <property type="project" value="InterPro"/>
</dbReference>
<gene>
    <name evidence="7" type="ORF">MAIC_15360</name>
</gene>
<keyword evidence="2 4" id="KW-0238">DNA-binding</keyword>
<name>A0AAD1HJW1_9MYCO</name>
<dbReference type="Proteomes" id="UP000467327">
    <property type="component" value="Chromosome"/>
</dbReference>
<evidence type="ECO:0000313" key="7">
    <source>
        <dbReference type="EMBL" id="BBX06733.1"/>
    </source>
</evidence>